<evidence type="ECO:0000313" key="3">
    <source>
        <dbReference type="Proteomes" id="UP000194127"/>
    </source>
</evidence>
<dbReference type="OrthoDB" id="2768800at2759"/>
<dbReference type="Proteomes" id="UP000194127">
    <property type="component" value="Unassembled WGS sequence"/>
</dbReference>
<feature type="region of interest" description="Disordered" evidence="1">
    <location>
        <begin position="89"/>
        <end position="110"/>
    </location>
</feature>
<dbReference type="AlphaFoldDB" id="A0A1X6MM96"/>
<dbReference type="EMBL" id="KZ110607">
    <property type="protein sequence ID" value="OSX57534.1"/>
    <property type="molecule type" value="Genomic_DNA"/>
</dbReference>
<evidence type="ECO:0000313" key="2">
    <source>
        <dbReference type="EMBL" id="OSX57534.1"/>
    </source>
</evidence>
<keyword evidence="3" id="KW-1185">Reference proteome</keyword>
<name>A0A1X6MM96_9APHY</name>
<proteinExistence type="predicted"/>
<organism evidence="2 3">
    <name type="scientific">Postia placenta MAD-698-R-SB12</name>
    <dbReference type="NCBI Taxonomy" id="670580"/>
    <lineage>
        <taxon>Eukaryota</taxon>
        <taxon>Fungi</taxon>
        <taxon>Dikarya</taxon>
        <taxon>Basidiomycota</taxon>
        <taxon>Agaricomycotina</taxon>
        <taxon>Agaricomycetes</taxon>
        <taxon>Polyporales</taxon>
        <taxon>Adustoporiaceae</taxon>
        <taxon>Rhodonia</taxon>
    </lineage>
</organism>
<dbReference type="STRING" id="670580.A0A1X6MM96"/>
<accession>A0A1X6MM96</accession>
<gene>
    <name evidence="2" type="ORF">POSPLADRAFT_1049788</name>
</gene>
<dbReference type="GeneID" id="36324789"/>
<reference evidence="2 3" key="1">
    <citation type="submission" date="2017-04" db="EMBL/GenBank/DDBJ databases">
        <title>Genome Sequence of the Model Brown-Rot Fungus Postia placenta SB12.</title>
        <authorList>
            <consortium name="DOE Joint Genome Institute"/>
            <person name="Gaskell J."/>
            <person name="Kersten P."/>
            <person name="Larrondo L.F."/>
            <person name="Canessa P."/>
            <person name="Martinez D."/>
            <person name="Hibbett D."/>
            <person name="Schmoll M."/>
            <person name="Kubicek C.P."/>
            <person name="Martinez A.T."/>
            <person name="Yadav J."/>
            <person name="Master E."/>
            <person name="Magnuson J.K."/>
            <person name="James T."/>
            <person name="Yaver D."/>
            <person name="Berka R."/>
            <person name="Labutti K."/>
            <person name="Lipzen A."/>
            <person name="Aerts A."/>
            <person name="Barry K."/>
            <person name="Henrissat B."/>
            <person name="Blanchette R."/>
            <person name="Grigoriev I."/>
            <person name="Cullen D."/>
        </authorList>
    </citation>
    <scope>NUCLEOTIDE SEQUENCE [LARGE SCALE GENOMIC DNA]</scope>
    <source>
        <strain evidence="2 3">MAD-698-R-SB12</strain>
    </source>
</reference>
<protein>
    <submittedName>
        <fullName evidence="2">Uncharacterized protein</fullName>
    </submittedName>
</protein>
<sequence>MSEPWRAASTPCITTEPNANPTAVPTLHQESQLATLQSATSTPHAPLLNETLEAIPHPHAYFCKEHNGWVLLLCQNSSVLPKLARKLDRLPDPDRRTRSGSCVGQGEQPFGQVNATHHWHRYERAVDARDIDPPFMLSDLIPGVIPRQLVDEYSHVRFTRPPTEKTSTASVLIGWETLISIIEKRLWQDEQRILPVARVQFQQKVGWSQTAKQIFETLRFPMSIVPGTEEPGVCPPVIDPSISEGTALWCSNVIKLATVPRSLTLVGVNALDFAWKELGMTPAAYSQKTLVFAYFAQCRCDPVNTPRYFTALCQIAQALGDIGAAAPELQQIIIKESCHRYAPEKITDAIEVLGLSRERGPDTDVDDQSILEAWWSARCRLDDALRILADRRGSMLLWKAWVEQSMTV</sequence>
<dbReference type="RefSeq" id="XP_024334328.1">
    <property type="nucleotide sequence ID" value="XM_024479839.1"/>
</dbReference>
<evidence type="ECO:0000256" key="1">
    <source>
        <dbReference type="SAM" id="MobiDB-lite"/>
    </source>
</evidence>